<accession>A0A916TIX6</accession>
<evidence type="ECO:0000313" key="2">
    <source>
        <dbReference type="Proteomes" id="UP000636793"/>
    </source>
</evidence>
<dbReference type="EMBL" id="BMHI01000007">
    <property type="protein sequence ID" value="GGB45586.1"/>
    <property type="molecule type" value="Genomic_DNA"/>
</dbReference>
<reference evidence="1" key="2">
    <citation type="submission" date="2020-09" db="EMBL/GenBank/DDBJ databases">
        <authorList>
            <person name="Sun Q."/>
            <person name="Zhou Y."/>
        </authorList>
    </citation>
    <scope>NUCLEOTIDE SEQUENCE</scope>
    <source>
        <strain evidence="1">CGMCC 1.15085</strain>
    </source>
</reference>
<proteinExistence type="predicted"/>
<dbReference type="PANTHER" id="PTHR33973">
    <property type="entry name" value="OS07G0153300 PROTEIN"/>
    <property type="match status" value="1"/>
</dbReference>
<gene>
    <name evidence="1" type="ORF">GCM10011492_40900</name>
</gene>
<dbReference type="Proteomes" id="UP000636793">
    <property type="component" value="Unassembled WGS sequence"/>
</dbReference>
<sequence length="243" mass="27626">MNATPYLATIRHIRTGPVRHDFTYRICSWVISLSQSDPNHEIAWWQRPFVRFRAADHLGDTESWRTNIETFTRSRGLDTSACDITVLTGAASLGHAFDPLTVYWCTSPHGDVVAVIAEVRNTYGERHAYVVHPDERGVAQVDKTLYVSPFNDMSGRYTLTVPPPRDGRFDVHVTLHRPGQPPFVTSWSGHRPSTRREHLALATQLPLAAQLTTARIRIQGIYLWARRLPLQPRPAHRPDHARS</sequence>
<evidence type="ECO:0000313" key="1">
    <source>
        <dbReference type="EMBL" id="GGB45586.1"/>
    </source>
</evidence>
<dbReference type="Pfam" id="PF07103">
    <property type="entry name" value="DUF1365"/>
    <property type="match status" value="1"/>
</dbReference>
<dbReference type="PANTHER" id="PTHR33973:SF4">
    <property type="entry name" value="OS07G0153300 PROTEIN"/>
    <property type="match status" value="1"/>
</dbReference>
<comment type="caution">
    <text evidence="1">The sequence shown here is derived from an EMBL/GenBank/DDBJ whole genome shotgun (WGS) entry which is preliminary data.</text>
</comment>
<evidence type="ECO:0008006" key="3">
    <source>
        <dbReference type="Google" id="ProtNLM"/>
    </source>
</evidence>
<protein>
    <recommendedName>
        <fullName evidence="3">DUF1365 domain-containing protein</fullName>
    </recommendedName>
</protein>
<organism evidence="1 2">
    <name type="scientific">Flexivirga endophytica</name>
    <dbReference type="NCBI Taxonomy" id="1849103"/>
    <lineage>
        <taxon>Bacteria</taxon>
        <taxon>Bacillati</taxon>
        <taxon>Actinomycetota</taxon>
        <taxon>Actinomycetes</taxon>
        <taxon>Micrococcales</taxon>
        <taxon>Dermacoccaceae</taxon>
        <taxon>Flexivirga</taxon>
    </lineage>
</organism>
<reference evidence="1" key="1">
    <citation type="journal article" date="2014" name="Int. J. Syst. Evol. Microbiol.">
        <title>Complete genome sequence of Corynebacterium casei LMG S-19264T (=DSM 44701T), isolated from a smear-ripened cheese.</title>
        <authorList>
            <consortium name="US DOE Joint Genome Institute (JGI-PGF)"/>
            <person name="Walter F."/>
            <person name="Albersmeier A."/>
            <person name="Kalinowski J."/>
            <person name="Ruckert C."/>
        </authorList>
    </citation>
    <scope>NUCLEOTIDE SEQUENCE</scope>
    <source>
        <strain evidence="1">CGMCC 1.15085</strain>
    </source>
</reference>
<dbReference type="AlphaFoldDB" id="A0A916TIX6"/>
<keyword evidence="2" id="KW-1185">Reference proteome</keyword>
<dbReference type="RefSeq" id="WP_188838918.1">
    <property type="nucleotide sequence ID" value="NZ_BMHI01000007.1"/>
</dbReference>
<name>A0A916TIX6_9MICO</name>
<dbReference type="InterPro" id="IPR010775">
    <property type="entry name" value="DUF1365"/>
</dbReference>